<protein>
    <recommendedName>
        <fullName evidence="1">Methyltransferase FkbM domain-containing protein</fullName>
    </recommendedName>
</protein>
<dbReference type="Gene3D" id="3.40.50.150">
    <property type="entry name" value="Vaccinia Virus protein VP39"/>
    <property type="match status" value="1"/>
</dbReference>
<dbReference type="KEGG" id="many:MANY_48960"/>
<dbReference type="RefSeq" id="WP_163806849.1">
    <property type="nucleotide sequence ID" value="NZ_AP022620.1"/>
</dbReference>
<name>A0A6N4WEP8_9MYCO</name>
<dbReference type="Pfam" id="PF05050">
    <property type="entry name" value="Methyltransf_21"/>
    <property type="match status" value="1"/>
</dbReference>
<dbReference type="GO" id="GO:0008171">
    <property type="term" value="F:O-methyltransferase activity"/>
    <property type="evidence" value="ECO:0007669"/>
    <property type="project" value="TreeGrafter"/>
</dbReference>
<reference evidence="2 3" key="1">
    <citation type="journal article" date="2019" name="Emerg. Microbes Infect.">
        <title>Comprehensive subspecies identification of 175 nontuberculous mycobacteria species based on 7547 genomic profiles.</title>
        <authorList>
            <person name="Matsumoto Y."/>
            <person name="Kinjo T."/>
            <person name="Motooka D."/>
            <person name="Nabeya D."/>
            <person name="Jung N."/>
            <person name="Uechi K."/>
            <person name="Horii T."/>
            <person name="Iida T."/>
            <person name="Fujita J."/>
            <person name="Nakamura S."/>
        </authorList>
    </citation>
    <scope>NUCLEOTIDE SEQUENCE [LARGE SCALE GENOMIC DNA]</scope>
    <source>
        <strain evidence="2 3">JCM 30275</strain>
    </source>
</reference>
<organism evidence="2 3">
    <name type="scientific">Mycolicibacterium anyangense</name>
    <dbReference type="NCBI Taxonomy" id="1431246"/>
    <lineage>
        <taxon>Bacteria</taxon>
        <taxon>Bacillati</taxon>
        <taxon>Actinomycetota</taxon>
        <taxon>Actinomycetes</taxon>
        <taxon>Mycobacteriales</taxon>
        <taxon>Mycobacteriaceae</taxon>
        <taxon>Mycolicibacterium</taxon>
    </lineage>
</organism>
<dbReference type="EMBL" id="AP022620">
    <property type="protein sequence ID" value="BBZ79559.1"/>
    <property type="molecule type" value="Genomic_DNA"/>
</dbReference>
<sequence length="236" mass="26134">MDVRSRIWHTLHRLGYDIKRPPSRQTVRLLKHFGVDCVIDVGANDGGFASEIRAYGYGGRIVSFEPLNEPFNSLREKASADGHWEAMQYAVGDEKREITINVAGNNGASSSVLPMLDSCLEAAPHVRYVGVEKVNQDRLDRLLRPETMPNRSFLKVDVQGYEHAVLDGATDLFAGGVIVGMQLELSLVPLYAGAMTYREGFDRAESLGMTLVRVDPIFDDPKSGQTLQVDAVFFAM</sequence>
<dbReference type="InterPro" id="IPR006342">
    <property type="entry name" value="FkbM_mtfrase"/>
</dbReference>
<dbReference type="InterPro" id="IPR029063">
    <property type="entry name" value="SAM-dependent_MTases_sf"/>
</dbReference>
<evidence type="ECO:0000259" key="1">
    <source>
        <dbReference type="Pfam" id="PF05050"/>
    </source>
</evidence>
<evidence type="ECO:0000313" key="2">
    <source>
        <dbReference type="EMBL" id="BBZ79559.1"/>
    </source>
</evidence>
<proteinExistence type="predicted"/>
<dbReference type="SUPFAM" id="SSF53335">
    <property type="entry name" value="S-adenosyl-L-methionine-dependent methyltransferases"/>
    <property type="match status" value="1"/>
</dbReference>
<dbReference type="Proteomes" id="UP000467249">
    <property type="component" value="Chromosome"/>
</dbReference>
<dbReference type="PANTHER" id="PTHR36973">
    <property type="entry name" value="SLL1456 PROTEIN-RELATED"/>
    <property type="match status" value="1"/>
</dbReference>
<dbReference type="AlphaFoldDB" id="A0A6N4WEP8"/>
<feature type="domain" description="Methyltransferase FkbM" evidence="1">
    <location>
        <begin position="40"/>
        <end position="195"/>
    </location>
</feature>
<accession>A0A6N4WEP8</accession>
<dbReference type="NCBIfam" id="TIGR01444">
    <property type="entry name" value="fkbM_fam"/>
    <property type="match status" value="1"/>
</dbReference>
<dbReference type="PANTHER" id="PTHR36973:SF4">
    <property type="entry name" value="NODULATION PROTEIN"/>
    <property type="match status" value="1"/>
</dbReference>
<dbReference type="InterPro" id="IPR053188">
    <property type="entry name" value="FkbM_Methyltransferase"/>
</dbReference>
<keyword evidence="3" id="KW-1185">Reference proteome</keyword>
<gene>
    <name evidence="2" type="ORF">MANY_48960</name>
</gene>
<evidence type="ECO:0000313" key="3">
    <source>
        <dbReference type="Proteomes" id="UP000467249"/>
    </source>
</evidence>